<dbReference type="InterPro" id="IPR025668">
    <property type="entry name" value="Tnp_DDE_dom"/>
</dbReference>
<name>A0A0K0GNP7_XANOP</name>
<reference evidence="2 3" key="1">
    <citation type="journal article" date="2008" name="BMC Genomics">
        <title>Genome sequence and rapid evolution of the rice pathogen Xanthomonas oryzae pv. oryzae PXO99A.</title>
        <authorList>
            <person name="Salzberg S.L."/>
            <person name="Sommer D.D."/>
            <person name="Schatz M.C."/>
            <person name="Phillippy A.M."/>
            <person name="Rabinowicz P.D."/>
            <person name="Tsuge S."/>
            <person name="Furutani A."/>
            <person name="Ochiai H."/>
            <person name="Delcher A.L."/>
            <person name="Kelley D."/>
            <person name="Madupu R."/>
            <person name="Puiu D."/>
            <person name="Radune D."/>
            <person name="Shumway M."/>
            <person name="Trapnell C."/>
            <person name="Aparna G."/>
            <person name="Jha G."/>
            <person name="Pandey A."/>
            <person name="Patil P.B."/>
            <person name="Ishihara H."/>
            <person name="Meyer D.F."/>
            <person name="Szurek B."/>
            <person name="Verdier V."/>
            <person name="Koebnik R."/>
            <person name="Dow J.M."/>
            <person name="Ryan R.P."/>
            <person name="Hirata H."/>
            <person name="Tsuyumu S."/>
            <person name="Won Lee S."/>
            <person name="Seo Y.S."/>
            <person name="Sriariyanum M."/>
            <person name="Ronald P.C."/>
            <person name="Sonti R.V."/>
            <person name="Van Sluys M.A."/>
            <person name="Leach J.E."/>
            <person name="White F.F."/>
            <person name="Bogdanove A.J."/>
        </authorList>
    </citation>
    <scope>NUCLEOTIDE SEQUENCE [LARGE SCALE GENOMIC DNA]</scope>
    <source>
        <strain evidence="2 3">PXO99A</strain>
    </source>
</reference>
<evidence type="ECO:0000259" key="1">
    <source>
        <dbReference type="Pfam" id="PF13586"/>
    </source>
</evidence>
<organism evidence="2 3">
    <name type="scientific">Xanthomonas oryzae pv. oryzae (strain PXO99A)</name>
    <dbReference type="NCBI Taxonomy" id="360094"/>
    <lineage>
        <taxon>Bacteria</taxon>
        <taxon>Pseudomonadati</taxon>
        <taxon>Pseudomonadota</taxon>
        <taxon>Gammaproteobacteria</taxon>
        <taxon>Lysobacterales</taxon>
        <taxon>Lysobacteraceae</taxon>
        <taxon>Xanthomonas</taxon>
    </lineage>
</organism>
<evidence type="ECO:0000313" key="2">
    <source>
        <dbReference type="EMBL" id="ACD60480.1"/>
    </source>
</evidence>
<dbReference type="PANTHER" id="PTHR30007:SF0">
    <property type="entry name" value="TRANSPOSASE"/>
    <property type="match status" value="1"/>
</dbReference>
<gene>
    <name evidence="2" type="ordered locus">PXO_02259</name>
</gene>
<evidence type="ECO:0000313" key="3">
    <source>
        <dbReference type="Proteomes" id="UP000001740"/>
    </source>
</evidence>
<dbReference type="Pfam" id="PF13586">
    <property type="entry name" value="DDE_Tnp_1_2"/>
    <property type="match status" value="1"/>
</dbReference>
<accession>A0A0K0GNP7</accession>
<feature type="domain" description="Transposase DDE" evidence="1">
    <location>
        <begin position="2"/>
        <end position="49"/>
    </location>
</feature>
<dbReference type="Proteomes" id="UP000001740">
    <property type="component" value="Chromosome"/>
</dbReference>
<dbReference type="PANTHER" id="PTHR30007">
    <property type="entry name" value="PHP DOMAIN PROTEIN"/>
    <property type="match status" value="1"/>
</dbReference>
<dbReference type="KEGG" id="xop:PXO_02259"/>
<sequence length="52" mass="6311">MAIKVMPKRWIVERSFAWLQKNRRLWKNCERRLNTSLQFIHLASLTLLLRGS</sequence>
<proteinExistence type="predicted"/>
<dbReference type="HOGENOM" id="CLU_055261_14_4_6"/>
<dbReference type="AlphaFoldDB" id="A0A0K0GNP7"/>
<dbReference type="EMBL" id="CP000967">
    <property type="protein sequence ID" value="ACD60480.1"/>
    <property type="molecule type" value="Genomic_DNA"/>
</dbReference>
<dbReference type="eggNOG" id="COG3293">
    <property type="taxonomic scope" value="Bacteria"/>
</dbReference>
<protein>
    <submittedName>
        <fullName evidence="2">Transposase</fullName>
    </submittedName>
</protein>